<dbReference type="InterPro" id="IPR035956">
    <property type="entry name" value="RimP_N_sf"/>
</dbReference>
<dbReference type="HAMAP" id="MF_01077">
    <property type="entry name" value="RimP"/>
    <property type="match status" value="1"/>
</dbReference>
<sequence length="205" mass="22179">MAQRGRTSGRQTGKPAPASRPAPPRLAPVDVTALTKVVQPAVIEAGYELEELSAKPVGRRHQVKVVIDGDGGLGLDVIADVSRAISRALDDAEEAGVQLFPGEYQLEVSSPGVDRPLTKPQHWRRNVGRLIKVKVAEKTLTGRLTAANDQGITLEVSGIAHRLGFVQLGPGRVQIEFSRLEEISDAEMTEFSDDLGDDEDVEEER</sequence>
<evidence type="ECO:0000313" key="7">
    <source>
        <dbReference type="EMBL" id="GIH06001.1"/>
    </source>
</evidence>
<dbReference type="GO" id="GO:0006412">
    <property type="term" value="P:translation"/>
    <property type="evidence" value="ECO:0007669"/>
    <property type="project" value="TreeGrafter"/>
</dbReference>
<comment type="caution">
    <text evidence="7">The sequence shown here is derived from an EMBL/GenBank/DDBJ whole genome shotgun (WGS) entry which is preliminary data.</text>
</comment>
<dbReference type="Pfam" id="PF02576">
    <property type="entry name" value="RimP_N"/>
    <property type="match status" value="1"/>
</dbReference>
<evidence type="ECO:0000259" key="5">
    <source>
        <dbReference type="Pfam" id="PF02576"/>
    </source>
</evidence>
<evidence type="ECO:0000256" key="2">
    <source>
        <dbReference type="ARBA" id="ARBA00022517"/>
    </source>
</evidence>
<dbReference type="GO" id="GO:0000028">
    <property type="term" value="P:ribosomal small subunit assembly"/>
    <property type="evidence" value="ECO:0007669"/>
    <property type="project" value="TreeGrafter"/>
</dbReference>
<keyword evidence="2 3" id="KW-0690">Ribosome biogenesis</keyword>
<dbReference type="NCBIfam" id="NF000930">
    <property type="entry name" value="PRK00092.2-2"/>
    <property type="match status" value="1"/>
</dbReference>
<dbReference type="InterPro" id="IPR036847">
    <property type="entry name" value="RimP_C_sf"/>
</dbReference>
<proteinExistence type="inferred from homology"/>
<feature type="domain" description="Ribosome maturation factor RimP N-terminal" evidence="5">
    <location>
        <begin position="38"/>
        <end position="114"/>
    </location>
</feature>
<dbReference type="SUPFAM" id="SSF74942">
    <property type="entry name" value="YhbC-like, C-terminal domain"/>
    <property type="match status" value="1"/>
</dbReference>
<dbReference type="Proteomes" id="UP000612899">
    <property type="component" value="Unassembled WGS sequence"/>
</dbReference>
<name>A0A8J3Q8T1_9ACTN</name>
<dbReference type="InterPro" id="IPR028998">
    <property type="entry name" value="RimP_C"/>
</dbReference>
<dbReference type="Pfam" id="PF17384">
    <property type="entry name" value="DUF150_C"/>
    <property type="match status" value="1"/>
</dbReference>
<feature type="domain" description="Ribosome maturation factor RimP C-terminal" evidence="6">
    <location>
        <begin position="117"/>
        <end position="177"/>
    </location>
</feature>
<dbReference type="PANTHER" id="PTHR33867">
    <property type="entry name" value="RIBOSOME MATURATION FACTOR RIMP"/>
    <property type="match status" value="1"/>
</dbReference>
<dbReference type="CDD" id="cd01734">
    <property type="entry name" value="YlxS_C"/>
    <property type="match status" value="1"/>
</dbReference>
<dbReference type="SUPFAM" id="SSF75420">
    <property type="entry name" value="YhbC-like, N-terminal domain"/>
    <property type="match status" value="1"/>
</dbReference>
<dbReference type="PANTHER" id="PTHR33867:SF1">
    <property type="entry name" value="RIBOSOME MATURATION FACTOR RIMP"/>
    <property type="match status" value="1"/>
</dbReference>
<reference evidence="7" key="1">
    <citation type="submission" date="2021-01" db="EMBL/GenBank/DDBJ databases">
        <title>Whole genome shotgun sequence of Rhizocola hellebori NBRC 109834.</title>
        <authorList>
            <person name="Komaki H."/>
            <person name="Tamura T."/>
        </authorList>
    </citation>
    <scope>NUCLEOTIDE SEQUENCE</scope>
    <source>
        <strain evidence="7">NBRC 109834</strain>
    </source>
</reference>
<feature type="compositionally biased region" description="Polar residues" evidence="4">
    <location>
        <begin position="1"/>
        <end position="11"/>
    </location>
</feature>
<comment type="subcellular location">
    <subcellularLocation>
        <location evidence="3">Cytoplasm</location>
    </subcellularLocation>
</comment>
<feature type="region of interest" description="Disordered" evidence="4">
    <location>
        <begin position="1"/>
        <end position="26"/>
    </location>
</feature>
<dbReference type="EMBL" id="BONY01000023">
    <property type="protein sequence ID" value="GIH06001.1"/>
    <property type="molecule type" value="Genomic_DNA"/>
</dbReference>
<dbReference type="AlphaFoldDB" id="A0A8J3Q8T1"/>
<evidence type="ECO:0000313" key="8">
    <source>
        <dbReference type="Proteomes" id="UP000612899"/>
    </source>
</evidence>
<comment type="function">
    <text evidence="3">Required for maturation of 30S ribosomal subunits.</text>
</comment>
<evidence type="ECO:0000256" key="4">
    <source>
        <dbReference type="SAM" id="MobiDB-lite"/>
    </source>
</evidence>
<dbReference type="RefSeq" id="WP_203909824.1">
    <property type="nucleotide sequence ID" value="NZ_BONY01000023.1"/>
</dbReference>
<evidence type="ECO:0000256" key="3">
    <source>
        <dbReference type="HAMAP-Rule" id="MF_01077"/>
    </source>
</evidence>
<dbReference type="GO" id="GO:0005829">
    <property type="term" value="C:cytosol"/>
    <property type="evidence" value="ECO:0007669"/>
    <property type="project" value="TreeGrafter"/>
</dbReference>
<evidence type="ECO:0000256" key="1">
    <source>
        <dbReference type="ARBA" id="ARBA00022490"/>
    </source>
</evidence>
<gene>
    <name evidence="3" type="primary">rimP</name>
    <name evidence="7" type="ORF">Rhe02_40680</name>
</gene>
<comment type="similarity">
    <text evidence="3">Belongs to the RimP family.</text>
</comment>
<accession>A0A8J3Q8T1</accession>
<keyword evidence="8" id="KW-1185">Reference proteome</keyword>
<organism evidence="7 8">
    <name type="scientific">Rhizocola hellebori</name>
    <dbReference type="NCBI Taxonomy" id="1392758"/>
    <lineage>
        <taxon>Bacteria</taxon>
        <taxon>Bacillati</taxon>
        <taxon>Actinomycetota</taxon>
        <taxon>Actinomycetes</taxon>
        <taxon>Micromonosporales</taxon>
        <taxon>Micromonosporaceae</taxon>
        <taxon>Rhizocola</taxon>
    </lineage>
</organism>
<dbReference type="Gene3D" id="3.30.300.70">
    <property type="entry name" value="RimP-like superfamily, N-terminal"/>
    <property type="match status" value="1"/>
</dbReference>
<evidence type="ECO:0000259" key="6">
    <source>
        <dbReference type="Pfam" id="PF17384"/>
    </source>
</evidence>
<dbReference type="InterPro" id="IPR003728">
    <property type="entry name" value="Ribosome_maturation_RimP"/>
</dbReference>
<dbReference type="InterPro" id="IPR028989">
    <property type="entry name" value="RimP_N"/>
</dbReference>
<protein>
    <recommendedName>
        <fullName evidence="3">Ribosome maturation factor RimP</fullName>
    </recommendedName>
</protein>
<keyword evidence="1 3" id="KW-0963">Cytoplasm</keyword>